<dbReference type="eggNOG" id="COG2148">
    <property type="taxonomic scope" value="Bacteria"/>
</dbReference>
<dbReference type="InterPro" id="IPR017464">
    <property type="entry name" value="Sugar_tfrase_EpsB_2"/>
</dbReference>
<evidence type="ECO:0000256" key="7">
    <source>
        <dbReference type="SAM" id="Phobius"/>
    </source>
</evidence>
<organism evidence="9 10">
    <name type="scientific">Pelobacter propionicus (strain DSM 2379 / NBRC 103807 / OttBd1)</name>
    <dbReference type="NCBI Taxonomy" id="338966"/>
    <lineage>
        <taxon>Bacteria</taxon>
        <taxon>Pseudomonadati</taxon>
        <taxon>Thermodesulfobacteriota</taxon>
        <taxon>Desulfuromonadia</taxon>
        <taxon>Desulfuromonadales</taxon>
        <taxon>Desulfuromonadaceae</taxon>
        <taxon>Pelobacter</taxon>
    </lineage>
</organism>
<dbReference type="HOGENOM" id="CLU_024920_0_0_7"/>
<comment type="subcellular location">
    <subcellularLocation>
        <location evidence="1">Membrane</location>
        <topology evidence="1">Multi-pass membrane protein</topology>
    </subcellularLocation>
</comment>
<keyword evidence="10" id="KW-1185">Reference proteome</keyword>
<evidence type="ECO:0000256" key="3">
    <source>
        <dbReference type="ARBA" id="ARBA00022679"/>
    </source>
</evidence>
<evidence type="ECO:0000256" key="5">
    <source>
        <dbReference type="ARBA" id="ARBA00022989"/>
    </source>
</evidence>
<name>A1ARW1_PELPD</name>
<feature type="transmembrane region" description="Helical" evidence="7">
    <location>
        <begin position="6"/>
        <end position="27"/>
    </location>
</feature>
<reference evidence="9 10" key="1">
    <citation type="submission" date="2006-10" db="EMBL/GenBank/DDBJ databases">
        <title>Complete sequence of chromosome of Pelobacter propionicus DSM 2379.</title>
        <authorList>
            <consortium name="US DOE Joint Genome Institute"/>
            <person name="Copeland A."/>
            <person name="Lucas S."/>
            <person name="Lapidus A."/>
            <person name="Barry K."/>
            <person name="Detter J.C."/>
            <person name="Glavina del Rio T."/>
            <person name="Hammon N."/>
            <person name="Israni S."/>
            <person name="Dalin E."/>
            <person name="Tice H."/>
            <person name="Pitluck S."/>
            <person name="Saunders E."/>
            <person name="Brettin T."/>
            <person name="Bruce D."/>
            <person name="Han C."/>
            <person name="Tapia R."/>
            <person name="Schmutz J."/>
            <person name="Larimer F."/>
            <person name="Land M."/>
            <person name="Hauser L."/>
            <person name="Kyrpides N."/>
            <person name="Kim E."/>
            <person name="Lovley D."/>
            <person name="Richardson P."/>
        </authorList>
    </citation>
    <scope>NUCLEOTIDE SEQUENCE [LARGE SCALE GENOMIC DNA]</scope>
    <source>
        <strain evidence="10">DSM 2379 / NBRC 103807 / OttBd1</strain>
    </source>
</reference>
<dbReference type="InterPro" id="IPR003362">
    <property type="entry name" value="Bact_transf"/>
</dbReference>
<keyword evidence="3 9" id="KW-0808">Transferase</keyword>
<evidence type="ECO:0000259" key="8">
    <source>
        <dbReference type="Pfam" id="PF02397"/>
    </source>
</evidence>
<feature type="transmembrane region" description="Helical" evidence="7">
    <location>
        <begin position="182"/>
        <end position="205"/>
    </location>
</feature>
<keyword evidence="5 7" id="KW-1133">Transmembrane helix</keyword>
<accession>A1ARW1</accession>
<dbReference type="GO" id="GO:0089702">
    <property type="term" value="F:undecaprenyl-phosphate glucose phosphotransferase activity"/>
    <property type="evidence" value="ECO:0007669"/>
    <property type="project" value="TreeGrafter"/>
</dbReference>
<dbReference type="NCBIfam" id="TIGR03013">
    <property type="entry name" value="EpsB_2"/>
    <property type="match status" value="1"/>
</dbReference>
<keyword evidence="4 7" id="KW-0812">Transmembrane</keyword>
<evidence type="ECO:0000256" key="1">
    <source>
        <dbReference type="ARBA" id="ARBA00004141"/>
    </source>
</evidence>
<keyword evidence="6 7" id="KW-0472">Membrane</keyword>
<dbReference type="PANTHER" id="PTHR30576:SF21">
    <property type="entry name" value="UDP-GLUCOSE:UNDECAPRENYL-PHOSPHATE GLUCOSE-1-PHOSPHATE TRANSFERASE"/>
    <property type="match status" value="1"/>
</dbReference>
<evidence type="ECO:0000256" key="4">
    <source>
        <dbReference type="ARBA" id="ARBA00022692"/>
    </source>
</evidence>
<dbReference type="STRING" id="338966.Ppro_2476"/>
<dbReference type="AlphaFoldDB" id="A1ARW1"/>
<dbReference type="InterPro" id="IPR017475">
    <property type="entry name" value="EPS_sugar_tfrase"/>
</dbReference>
<dbReference type="EMBL" id="CP000482">
    <property type="protein sequence ID" value="ABL00082.1"/>
    <property type="molecule type" value="Genomic_DNA"/>
</dbReference>
<feature type="domain" description="Bacterial sugar transferase" evidence="8">
    <location>
        <begin position="177"/>
        <end position="360"/>
    </location>
</feature>
<dbReference type="KEGG" id="ppd:Ppro_2476"/>
<evidence type="ECO:0000313" key="9">
    <source>
        <dbReference type="EMBL" id="ABL00082.1"/>
    </source>
</evidence>
<dbReference type="GO" id="GO:0016020">
    <property type="term" value="C:membrane"/>
    <property type="evidence" value="ECO:0007669"/>
    <property type="project" value="UniProtKB-SubCell"/>
</dbReference>
<evidence type="ECO:0000256" key="6">
    <source>
        <dbReference type="ARBA" id="ARBA00023136"/>
    </source>
</evidence>
<dbReference type="GO" id="GO:0009242">
    <property type="term" value="P:colanic acid biosynthetic process"/>
    <property type="evidence" value="ECO:0007669"/>
    <property type="project" value="TreeGrafter"/>
</dbReference>
<dbReference type="Proteomes" id="UP000006732">
    <property type="component" value="Chromosome"/>
</dbReference>
<dbReference type="PANTHER" id="PTHR30576">
    <property type="entry name" value="COLANIC BIOSYNTHESIS UDP-GLUCOSE LIPID CARRIER TRANSFERASE"/>
    <property type="match status" value="1"/>
</dbReference>
<comment type="similarity">
    <text evidence="2">Belongs to the bacterial sugar transferase family.</text>
</comment>
<protein>
    <submittedName>
        <fullName evidence="9">Sugar transferase</fullName>
    </submittedName>
</protein>
<dbReference type="Pfam" id="PF02397">
    <property type="entry name" value="Bac_transf"/>
    <property type="match status" value="1"/>
</dbReference>
<sequence length="366" mass="40618">MLGRGVLVGSLLLYLLFQSGWHALFLLSRRQELFAHRVLILGTGPLARQMGELLSSTSRNLAIAGYAPCVSSAPPGGTDRDDGGSVVPPEQVVGEGGDLLRTARETGADLIVVALTERRGFFPLADVLKCKLSGITVMDAPSFYEFVTGSLLLESITPSWFIFSSGFRRTTLFNISKRVMDILLALVGLLLTFPLFPLMAVAIRLDSPGPVFFRQERVGAGERLFTLIKFRTMRQDAEQATGAVWAEKNDPRVTPLGSFLRGSRIDEIPQLINVLKGEMSLIGPRPERPEFVEKLKLVIPYYSKRHFIKPGLTGWAQVRYPYGSSVEDAVEKLRYDLYYTKNVCPFLDTLIFLETIKVVLFGRGGR</sequence>
<evidence type="ECO:0000313" key="10">
    <source>
        <dbReference type="Proteomes" id="UP000006732"/>
    </source>
</evidence>
<gene>
    <name evidence="9" type="ordered locus">Ppro_2476</name>
</gene>
<proteinExistence type="inferred from homology"/>
<evidence type="ECO:0000256" key="2">
    <source>
        <dbReference type="ARBA" id="ARBA00006464"/>
    </source>
</evidence>
<dbReference type="NCBIfam" id="TIGR03025">
    <property type="entry name" value="EPS_sugtrans"/>
    <property type="match status" value="1"/>
</dbReference>